<sequence length="70" mass="7954">PTELFRSCNVQSDQGAMNDFRLWSNGTIKMPFMNIPVLDIRKCQPEMWKAVACALQIKPCYSKSRGSVIC</sequence>
<keyword evidence="3" id="KW-1185">Reference proteome</keyword>
<protein>
    <recommendedName>
        <fullName evidence="1">Reversion-inducing cysteine-rich protein with Kazal frizzled-like domain-containing protein</fullName>
    </recommendedName>
</protein>
<proteinExistence type="predicted"/>
<accession>A0ABD0N4P5</accession>
<dbReference type="PANTHER" id="PTHR13487">
    <property type="entry name" value="SERINE PROTEASE INHIBITOR"/>
    <property type="match status" value="1"/>
</dbReference>
<dbReference type="Proteomes" id="UP001529510">
    <property type="component" value="Unassembled WGS sequence"/>
</dbReference>
<dbReference type="PANTHER" id="PTHR13487:SF3">
    <property type="entry name" value="REVERSION-INDUCING CYSTEINE-RICH PROTEIN WITH KAZAL MOTIFS"/>
    <property type="match status" value="1"/>
</dbReference>
<dbReference type="InterPro" id="IPR039016">
    <property type="entry name" value="RECK"/>
</dbReference>
<evidence type="ECO:0000259" key="1">
    <source>
        <dbReference type="Pfam" id="PF23298"/>
    </source>
</evidence>
<reference evidence="2 3" key="1">
    <citation type="submission" date="2024-05" db="EMBL/GenBank/DDBJ databases">
        <title>Genome sequencing and assembly of Indian major carp, Cirrhinus mrigala (Hamilton, 1822).</title>
        <authorList>
            <person name="Mohindra V."/>
            <person name="Chowdhury L.M."/>
            <person name="Lal K."/>
            <person name="Jena J.K."/>
        </authorList>
    </citation>
    <scope>NUCLEOTIDE SEQUENCE [LARGE SCALE GENOMIC DNA]</scope>
    <source>
        <strain evidence="2">CM1030</strain>
        <tissue evidence="2">Blood</tissue>
    </source>
</reference>
<dbReference type="InterPro" id="IPR056979">
    <property type="entry name" value="FZ_RECK"/>
</dbReference>
<name>A0ABD0N4P5_CIRMR</name>
<feature type="non-terminal residue" evidence="2">
    <location>
        <position position="1"/>
    </location>
</feature>
<dbReference type="EMBL" id="JAMKFB020000024">
    <property type="protein sequence ID" value="KAL0157103.1"/>
    <property type="molecule type" value="Genomic_DNA"/>
</dbReference>
<feature type="non-terminal residue" evidence="2">
    <location>
        <position position="70"/>
    </location>
</feature>
<evidence type="ECO:0000313" key="2">
    <source>
        <dbReference type="EMBL" id="KAL0157103.1"/>
    </source>
</evidence>
<feature type="domain" description="Reversion-inducing cysteine-rich protein with Kazal frizzled-like" evidence="1">
    <location>
        <begin position="1"/>
        <end position="70"/>
    </location>
</feature>
<dbReference type="AlphaFoldDB" id="A0ABD0N4P5"/>
<organism evidence="2 3">
    <name type="scientific">Cirrhinus mrigala</name>
    <name type="common">Mrigala</name>
    <dbReference type="NCBI Taxonomy" id="683832"/>
    <lineage>
        <taxon>Eukaryota</taxon>
        <taxon>Metazoa</taxon>
        <taxon>Chordata</taxon>
        <taxon>Craniata</taxon>
        <taxon>Vertebrata</taxon>
        <taxon>Euteleostomi</taxon>
        <taxon>Actinopterygii</taxon>
        <taxon>Neopterygii</taxon>
        <taxon>Teleostei</taxon>
        <taxon>Ostariophysi</taxon>
        <taxon>Cypriniformes</taxon>
        <taxon>Cyprinidae</taxon>
        <taxon>Labeoninae</taxon>
        <taxon>Labeonini</taxon>
        <taxon>Cirrhinus</taxon>
    </lineage>
</organism>
<dbReference type="Pfam" id="PF23298">
    <property type="entry name" value="FZ_RECK"/>
    <property type="match status" value="1"/>
</dbReference>
<evidence type="ECO:0000313" key="3">
    <source>
        <dbReference type="Proteomes" id="UP001529510"/>
    </source>
</evidence>
<gene>
    <name evidence="2" type="ORF">M9458_048349</name>
</gene>
<comment type="caution">
    <text evidence="2">The sequence shown here is derived from an EMBL/GenBank/DDBJ whole genome shotgun (WGS) entry which is preliminary data.</text>
</comment>